<comment type="similarity">
    <text evidence="1">Belongs to the esterase D family.</text>
</comment>
<dbReference type="InterPro" id="IPR029058">
    <property type="entry name" value="AB_hydrolase_fold"/>
</dbReference>
<evidence type="ECO:0000313" key="3">
    <source>
        <dbReference type="EMBL" id="QIQ21672.1"/>
    </source>
</evidence>
<reference evidence="3 4" key="1">
    <citation type="submission" date="2020-03" db="EMBL/GenBank/DDBJ databases">
        <title>Complete genome sequence of Orbus sp. IPMB12 (BCRC 80908).</title>
        <authorList>
            <person name="Lo W.-S."/>
            <person name="Chang T.-H."/>
            <person name="Kuo C.-H."/>
        </authorList>
    </citation>
    <scope>NUCLEOTIDE SEQUENCE [LARGE SCALE GENOMIC DNA]</scope>
    <source>
        <strain evidence="3 4">IPMB12</strain>
    </source>
</reference>
<evidence type="ECO:0000313" key="4">
    <source>
        <dbReference type="Proteomes" id="UP000501168"/>
    </source>
</evidence>
<dbReference type="PANTHER" id="PTHR40841:SF2">
    <property type="entry name" value="SIDEROPHORE-DEGRADING ESTERASE (EUROFUNG)"/>
    <property type="match status" value="1"/>
</dbReference>
<dbReference type="KEGG" id="orb:IPMB12_08260"/>
<dbReference type="Gene3D" id="3.40.50.1820">
    <property type="entry name" value="alpha/beta hydrolase"/>
    <property type="match status" value="1"/>
</dbReference>
<dbReference type="InParanoid" id="A0A6G9ICX2"/>
<gene>
    <name evidence="3" type="ORF">IPMB12_08260</name>
</gene>
<evidence type="ECO:0000256" key="2">
    <source>
        <dbReference type="ARBA" id="ARBA00022801"/>
    </source>
</evidence>
<dbReference type="InterPro" id="IPR000801">
    <property type="entry name" value="Esterase-like"/>
</dbReference>
<keyword evidence="4" id="KW-1185">Reference proteome</keyword>
<dbReference type="EMBL" id="CP050253">
    <property type="protein sequence ID" value="QIQ21672.1"/>
    <property type="molecule type" value="Genomic_DNA"/>
</dbReference>
<dbReference type="AlphaFoldDB" id="A0A6G9ICX2"/>
<proteinExistence type="inferred from homology"/>
<dbReference type="SUPFAM" id="SSF53474">
    <property type="entry name" value="alpha/beta-Hydrolases"/>
    <property type="match status" value="1"/>
</dbReference>
<dbReference type="GO" id="GO:0016788">
    <property type="term" value="F:hydrolase activity, acting on ester bonds"/>
    <property type="evidence" value="ECO:0007669"/>
    <property type="project" value="TreeGrafter"/>
</dbReference>
<dbReference type="RefSeq" id="WP_166916715.1">
    <property type="nucleotide sequence ID" value="NZ_CP050253.1"/>
</dbReference>
<sequence length="296" mass="33620">MDKQKDAVMPFTIAGSQVDTFHSQTNGDYQIMIYQPNQTTPKGGWPVIYLLDGKSFFSSAVAITQNQSCPKCLLQEGIIVAIDYPQTSRRELDYLPKPDEFVPEVLPNGKMNIPAQYGGADAFLAFIRDELKPNIEQRFTVNKDKQTLFGHSYGGLFALHTLFSAPEMFNNYIIVSPSIWFSDRYILKESQQFIDNKAGLSHLTQPIHLIMSVGGLEQSLKGHEVFTSEQEKAQRLQHFQNRRVIDNARDLVTSLQQAELPNFFSQFTIYEGQIHQTAPLIALQDGLQIIFKKRLN</sequence>
<dbReference type="InterPro" id="IPR052558">
    <property type="entry name" value="Siderophore_Hydrolase_D"/>
</dbReference>
<name>A0A6G9ICX2_9GAMM</name>
<evidence type="ECO:0000256" key="1">
    <source>
        <dbReference type="ARBA" id="ARBA00005622"/>
    </source>
</evidence>
<accession>A0A6G9ICX2</accession>
<keyword evidence="2 3" id="KW-0378">Hydrolase</keyword>
<dbReference type="Pfam" id="PF00756">
    <property type="entry name" value="Esterase"/>
    <property type="match status" value="1"/>
</dbReference>
<dbReference type="PANTHER" id="PTHR40841">
    <property type="entry name" value="SIDEROPHORE TRIACETYLFUSARININE C ESTERASE"/>
    <property type="match status" value="1"/>
</dbReference>
<organism evidence="3 4">
    <name type="scientific">Zophobihabitans entericus</name>
    <dbReference type="NCBI Taxonomy" id="1635327"/>
    <lineage>
        <taxon>Bacteria</taxon>
        <taxon>Pseudomonadati</taxon>
        <taxon>Pseudomonadota</taxon>
        <taxon>Gammaproteobacteria</taxon>
        <taxon>Orbales</taxon>
        <taxon>Orbaceae</taxon>
        <taxon>Zophobihabitans</taxon>
    </lineage>
</organism>
<protein>
    <submittedName>
        <fullName evidence="3">Alpha/beta hydrolase</fullName>
    </submittedName>
</protein>
<dbReference type="Proteomes" id="UP000501168">
    <property type="component" value="Chromosome"/>
</dbReference>